<keyword evidence="3" id="KW-1185">Reference proteome</keyword>
<evidence type="ECO:0000313" key="3">
    <source>
        <dbReference type="Proteomes" id="UP000195981"/>
    </source>
</evidence>
<gene>
    <name evidence="2" type="ORF">FM110_06565</name>
</gene>
<protein>
    <submittedName>
        <fullName evidence="2">Uncharacterized protein</fullName>
    </submittedName>
</protein>
<dbReference type="Proteomes" id="UP000195981">
    <property type="component" value="Unassembled WGS sequence"/>
</dbReference>
<evidence type="ECO:0000256" key="1">
    <source>
        <dbReference type="SAM" id="MobiDB-lite"/>
    </source>
</evidence>
<feature type="compositionally biased region" description="Basic residues" evidence="1">
    <location>
        <begin position="23"/>
        <end position="38"/>
    </location>
</feature>
<dbReference type="AlphaFoldDB" id="A0A1X6WZU0"/>
<organism evidence="2 3">
    <name type="scientific">Brachybacterium nesterenkovii</name>
    <dbReference type="NCBI Taxonomy" id="47847"/>
    <lineage>
        <taxon>Bacteria</taxon>
        <taxon>Bacillati</taxon>
        <taxon>Actinomycetota</taxon>
        <taxon>Actinomycetes</taxon>
        <taxon>Micrococcales</taxon>
        <taxon>Dermabacteraceae</taxon>
        <taxon>Brachybacterium</taxon>
    </lineage>
</organism>
<evidence type="ECO:0000313" key="2">
    <source>
        <dbReference type="EMBL" id="SLM91465.1"/>
    </source>
</evidence>
<sequence>MDVASGAHRSRFAVITCAPGPWPRRRSGRGHAHRTGGE</sequence>
<name>A0A1X6WZU0_9MICO</name>
<dbReference type="EMBL" id="FWFG01000059">
    <property type="protein sequence ID" value="SLM91465.1"/>
    <property type="molecule type" value="Genomic_DNA"/>
</dbReference>
<reference evidence="2 3" key="1">
    <citation type="submission" date="2017-02" db="EMBL/GenBank/DDBJ databases">
        <authorList>
            <person name="Peterson S.W."/>
        </authorList>
    </citation>
    <scope>NUCLEOTIDE SEQUENCE [LARGE SCALE GENOMIC DNA]</scope>
    <source>
        <strain evidence="2 3">CIP104813</strain>
    </source>
</reference>
<accession>A0A1X6WZU0</accession>
<proteinExistence type="predicted"/>
<feature type="region of interest" description="Disordered" evidence="1">
    <location>
        <begin position="19"/>
        <end position="38"/>
    </location>
</feature>